<evidence type="ECO:0000256" key="2">
    <source>
        <dbReference type="ARBA" id="ARBA00023125"/>
    </source>
</evidence>
<keyword evidence="2 4" id="KW-0238">DNA-binding</keyword>
<dbReference type="AlphaFoldDB" id="A0A3M2VZM3"/>
<dbReference type="GO" id="GO:0006310">
    <property type="term" value="P:DNA recombination"/>
    <property type="evidence" value="ECO:0007669"/>
    <property type="project" value="UniProtKB-KW"/>
</dbReference>
<keyword evidence="1" id="KW-0229">DNA integration</keyword>
<evidence type="ECO:0000256" key="4">
    <source>
        <dbReference type="PROSITE-ProRule" id="PRU01248"/>
    </source>
</evidence>
<dbReference type="Proteomes" id="UP000280292">
    <property type="component" value="Unassembled WGS sequence"/>
</dbReference>
<organism evidence="7 8">
    <name type="scientific">Pseudomonas syringae pv. ribicola</name>
    <dbReference type="NCBI Taxonomy" id="55398"/>
    <lineage>
        <taxon>Bacteria</taxon>
        <taxon>Pseudomonadati</taxon>
        <taxon>Pseudomonadota</taxon>
        <taxon>Gammaproteobacteria</taxon>
        <taxon>Pseudomonadales</taxon>
        <taxon>Pseudomonadaceae</taxon>
        <taxon>Pseudomonas</taxon>
    </lineage>
</organism>
<evidence type="ECO:0000256" key="1">
    <source>
        <dbReference type="ARBA" id="ARBA00022908"/>
    </source>
</evidence>
<dbReference type="SUPFAM" id="SSF56349">
    <property type="entry name" value="DNA breaking-rejoining enzymes"/>
    <property type="match status" value="1"/>
</dbReference>
<evidence type="ECO:0000259" key="5">
    <source>
        <dbReference type="PROSITE" id="PS51898"/>
    </source>
</evidence>
<evidence type="ECO:0000313" key="8">
    <source>
        <dbReference type="Proteomes" id="UP000280292"/>
    </source>
</evidence>
<protein>
    <submittedName>
        <fullName evidence="7">Site-specific recombinase, phage integrase</fullName>
    </submittedName>
</protein>
<evidence type="ECO:0000256" key="3">
    <source>
        <dbReference type="ARBA" id="ARBA00023172"/>
    </source>
</evidence>
<sequence>MVHGSSPCGPTTFESRALRGFRVSGWFSTNTVLWSKGTKSVQCWCASTPLESFQMATLVKTPSGTWKALIRKTGWPTVAKTFRTKRDAEDWSRRTEDEMVRGVYIQRSGSERMTLEAALKRYLSDITPTKKPTTQRGETSKAKKLIEHLGKYSLAALSAEIIAGYRDKRLNEKGRAGTTSNNTVRLELALLSHLFTVAIQEWGLGLTFNPVLNIRKPSPGEGRNRRLSADEERRLMAAVNRHSNPMLGWIVGIALETGMRSAEISTLRKPMVDLERRIVKLVDTKNDGQRTVPLSKRATELFKAAMANPARPGDCQLFFFGEPGKDKNRRPYAFTKIWGSLVKELGLSDFRFHDLRHEAVSRLVEGGLSDQEVSAISGHKSMQMLKRYTHLRSEDLVKKIEKIKQRLRLKV</sequence>
<dbReference type="Gene3D" id="1.10.443.10">
    <property type="entry name" value="Intergrase catalytic core"/>
    <property type="match status" value="1"/>
</dbReference>
<evidence type="ECO:0000259" key="6">
    <source>
        <dbReference type="PROSITE" id="PS51900"/>
    </source>
</evidence>
<gene>
    <name evidence="7" type="ORF">ALQ95_02150</name>
</gene>
<dbReference type="GO" id="GO:0003677">
    <property type="term" value="F:DNA binding"/>
    <property type="evidence" value="ECO:0007669"/>
    <property type="project" value="UniProtKB-UniRule"/>
</dbReference>
<dbReference type="PANTHER" id="PTHR30349">
    <property type="entry name" value="PHAGE INTEGRASE-RELATED"/>
    <property type="match status" value="1"/>
</dbReference>
<dbReference type="EMBL" id="RBNR01000126">
    <property type="protein sequence ID" value="RML44676.1"/>
    <property type="molecule type" value="Genomic_DNA"/>
</dbReference>
<evidence type="ECO:0000313" key="7">
    <source>
        <dbReference type="EMBL" id="RML44676.1"/>
    </source>
</evidence>
<dbReference type="GO" id="GO:0015074">
    <property type="term" value="P:DNA integration"/>
    <property type="evidence" value="ECO:0007669"/>
    <property type="project" value="UniProtKB-KW"/>
</dbReference>
<dbReference type="InterPro" id="IPR044068">
    <property type="entry name" value="CB"/>
</dbReference>
<accession>A0A3M2VZM3</accession>
<dbReference type="PANTHER" id="PTHR30349:SF94">
    <property type="entry name" value="INTEGRASE_RECOMBINASE HI_1414-RELATED"/>
    <property type="match status" value="1"/>
</dbReference>
<feature type="domain" description="Core-binding (CB)" evidence="6">
    <location>
        <begin position="113"/>
        <end position="199"/>
    </location>
</feature>
<feature type="domain" description="Tyr recombinase" evidence="5">
    <location>
        <begin position="222"/>
        <end position="401"/>
    </location>
</feature>
<keyword evidence="3" id="KW-0233">DNA recombination</keyword>
<dbReference type="InterPro" id="IPR011010">
    <property type="entry name" value="DNA_brk_join_enz"/>
</dbReference>
<proteinExistence type="predicted"/>
<dbReference type="InterPro" id="IPR050090">
    <property type="entry name" value="Tyrosine_recombinase_XerCD"/>
</dbReference>
<dbReference type="InterPro" id="IPR010998">
    <property type="entry name" value="Integrase_recombinase_N"/>
</dbReference>
<dbReference type="Gene3D" id="1.10.150.130">
    <property type="match status" value="1"/>
</dbReference>
<reference evidence="7 8" key="1">
    <citation type="submission" date="2018-08" db="EMBL/GenBank/DDBJ databases">
        <title>Recombination of ecologically and evolutionarily significant loci maintains genetic cohesion in the Pseudomonas syringae species complex.</title>
        <authorList>
            <person name="Dillon M."/>
            <person name="Thakur S."/>
            <person name="Almeida R.N.D."/>
            <person name="Weir B.S."/>
            <person name="Guttman D.S."/>
        </authorList>
    </citation>
    <scope>NUCLEOTIDE SEQUENCE [LARGE SCALE GENOMIC DNA]</scope>
    <source>
        <strain evidence="7 8">ICMP 3883</strain>
    </source>
</reference>
<dbReference type="InterPro" id="IPR013762">
    <property type="entry name" value="Integrase-like_cat_sf"/>
</dbReference>
<dbReference type="CDD" id="cd00796">
    <property type="entry name" value="INT_Rci_Hp1_C"/>
    <property type="match status" value="1"/>
</dbReference>
<comment type="caution">
    <text evidence="7">The sequence shown here is derived from an EMBL/GenBank/DDBJ whole genome shotgun (WGS) entry which is preliminary data.</text>
</comment>
<dbReference type="PROSITE" id="PS51900">
    <property type="entry name" value="CB"/>
    <property type="match status" value="1"/>
</dbReference>
<dbReference type="PROSITE" id="PS51898">
    <property type="entry name" value="TYR_RECOMBINASE"/>
    <property type="match status" value="1"/>
</dbReference>
<dbReference type="InterPro" id="IPR002104">
    <property type="entry name" value="Integrase_catalytic"/>
</dbReference>
<name>A0A3M2VZM3_PSESI</name>
<dbReference type="Pfam" id="PF00589">
    <property type="entry name" value="Phage_integrase"/>
    <property type="match status" value="1"/>
</dbReference>